<protein>
    <recommendedName>
        <fullName evidence="4">Peptidase C39-like domain-containing protein</fullName>
    </recommendedName>
</protein>
<gene>
    <name evidence="2" type="ORF">UT30_C0048G0005</name>
</gene>
<dbReference type="PROSITE" id="PS51257">
    <property type="entry name" value="PROKAR_LIPOPROTEIN"/>
    <property type="match status" value="1"/>
</dbReference>
<reference evidence="2 3" key="1">
    <citation type="journal article" date="2015" name="Nature">
        <title>rRNA introns, odd ribosomes, and small enigmatic genomes across a large radiation of phyla.</title>
        <authorList>
            <person name="Brown C.T."/>
            <person name="Hug L.A."/>
            <person name="Thomas B.C."/>
            <person name="Sharon I."/>
            <person name="Castelle C.J."/>
            <person name="Singh A."/>
            <person name="Wilkins M.J."/>
            <person name="Williams K.H."/>
            <person name="Banfield J.F."/>
        </authorList>
    </citation>
    <scope>NUCLEOTIDE SEQUENCE [LARGE SCALE GENOMIC DNA]</scope>
</reference>
<proteinExistence type="predicted"/>
<sequence length="423" mass="48135">MKKFFMLCVLSISIFLACGFTVKADSRQFSSARDNAILIADNLDGVNMYYSLNGYDNKIKSYSLHKMKITTKTGVELGYCIDFDADNGYMIVGEDAIYDVAFKGYSFFDLEVNGTVEYNVYDGFLLSESLLRVEIQGEEIKVLSDESDIIGNTSYESSIDYSVYNGTVGGVITDLYDYATDRYSATFDYAINISSFSYGSMEDLSVYFLNGNTEGNCGLVAAYYYLSWARNKYYMMLIPSNSYMTLYEPAYEETSLFYQRLSMGTYEIRSNLDGDPNTSATDFRPLYFATRKEGLSVNNNSPDSWVLTETELIVENIAHDYGYAFINIGTTNVALSTLIMNKINAGLAGMMAVAFHPTYGNHFVYVEGYEVYEKTEFIPLLNIYIIYEYVFLQIRDGWNNTSRRYYDINDFFLTGYQTQFVGC</sequence>
<evidence type="ECO:0000313" key="2">
    <source>
        <dbReference type="EMBL" id="KKR02820.1"/>
    </source>
</evidence>
<feature type="signal peptide" evidence="1">
    <location>
        <begin position="1"/>
        <end position="24"/>
    </location>
</feature>
<evidence type="ECO:0000313" key="3">
    <source>
        <dbReference type="Proteomes" id="UP000033935"/>
    </source>
</evidence>
<keyword evidence="1" id="KW-0732">Signal</keyword>
<evidence type="ECO:0000256" key="1">
    <source>
        <dbReference type="SAM" id="SignalP"/>
    </source>
</evidence>
<name>A0A0G0PXF6_9BACT</name>
<evidence type="ECO:0008006" key="4">
    <source>
        <dbReference type="Google" id="ProtNLM"/>
    </source>
</evidence>
<comment type="caution">
    <text evidence="2">The sequence shown here is derived from an EMBL/GenBank/DDBJ whole genome shotgun (WGS) entry which is preliminary data.</text>
</comment>
<dbReference type="AlphaFoldDB" id="A0A0G0PXF6"/>
<accession>A0A0G0PXF6</accession>
<feature type="chain" id="PRO_5002533966" description="Peptidase C39-like domain-containing protein" evidence="1">
    <location>
        <begin position="25"/>
        <end position="423"/>
    </location>
</feature>
<dbReference type="EMBL" id="LBWG01000048">
    <property type="protein sequence ID" value="KKR02820.1"/>
    <property type="molecule type" value="Genomic_DNA"/>
</dbReference>
<organism evidence="2 3">
    <name type="scientific">Candidatus Uhrbacteria bacterium GW2011_GWF2_39_13</name>
    <dbReference type="NCBI Taxonomy" id="1618995"/>
    <lineage>
        <taxon>Bacteria</taxon>
        <taxon>Candidatus Uhriibacteriota</taxon>
    </lineage>
</organism>
<dbReference type="Proteomes" id="UP000033935">
    <property type="component" value="Unassembled WGS sequence"/>
</dbReference>